<keyword evidence="3" id="KW-0865">Zymogen</keyword>
<dbReference type="PROSITE" id="PS50240">
    <property type="entry name" value="TRYPSIN_DOM"/>
    <property type="match status" value="1"/>
</dbReference>
<organism evidence="8 9">
    <name type="scientific">Ceratitis capitata</name>
    <name type="common">Mediterranean fruit fly</name>
    <name type="synonym">Tephritis capitata</name>
    <dbReference type="NCBI Taxonomy" id="7213"/>
    <lineage>
        <taxon>Eukaryota</taxon>
        <taxon>Metazoa</taxon>
        <taxon>Ecdysozoa</taxon>
        <taxon>Arthropoda</taxon>
        <taxon>Hexapoda</taxon>
        <taxon>Insecta</taxon>
        <taxon>Pterygota</taxon>
        <taxon>Neoptera</taxon>
        <taxon>Endopterygota</taxon>
        <taxon>Diptera</taxon>
        <taxon>Brachycera</taxon>
        <taxon>Muscomorpha</taxon>
        <taxon>Tephritoidea</taxon>
        <taxon>Tephritidae</taxon>
        <taxon>Ceratitis</taxon>
        <taxon>Ceratitis</taxon>
    </lineage>
</organism>
<name>A0A811VBT0_CERCA</name>
<dbReference type="CDD" id="cd00190">
    <property type="entry name" value="Tryp_SPc"/>
    <property type="match status" value="1"/>
</dbReference>
<keyword evidence="1" id="KW-0732">Signal</keyword>
<evidence type="ECO:0000259" key="7">
    <source>
        <dbReference type="PROSITE" id="PS50240"/>
    </source>
</evidence>
<evidence type="ECO:0000313" key="9">
    <source>
        <dbReference type="Proteomes" id="UP000606786"/>
    </source>
</evidence>
<comment type="caution">
    <text evidence="8">The sequence shown here is derived from an EMBL/GenBank/DDBJ whole genome shotgun (WGS) entry which is preliminary data.</text>
</comment>
<dbReference type="InterPro" id="IPR018114">
    <property type="entry name" value="TRYPSIN_HIS"/>
</dbReference>
<sequence>MLLYAEMKPLCGGSIITDRYILTAAHCIKPELQRVRLGEHRISTIRDCVSGVCQSFEEFGIDPYQKPQVHPNYRSLANYKDIALIKLDRTIDFAAHRHIKPVCLPIPPMISPVLPSDDLILAGWGLKENDLPVDILQKGIMKLEELNRCETLYSLYKVDDSRLCIQAGANNSVSCRGDSGAPLFWKSEYISNNYILQRYTQIGLVSLGYGKECGSLTSEPFMYENVTDSLQWITNAILN</sequence>
<feature type="domain" description="Peptidase S1" evidence="7">
    <location>
        <begin position="1"/>
        <end position="238"/>
    </location>
</feature>
<dbReference type="PROSITE" id="PS00134">
    <property type="entry name" value="TRYPSIN_HIS"/>
    <property type="match status" value="1"/>
</dbReference>
<evidence type="ECO:0000256" key="5">
    <source>
        <dbReference type="ARBA" id="ARBA00023180"/>
    </source>
</evidence>
<evidence type="ECO:0000256" key="4">
    <source>
        <dbReference type="ARBA" id="ARBA00023157"/>
    </source>
</evidence>
<dbReference type="PRINTS" id="PR00722">
    <property type="entry name" value="CHYMOTRYPSIN"/>
</dbReference>
<dbReference type="AlphaFoldDB" id="A0A811VBT0"/>
<dbReference type="InterPro" id="IPR001254">
    <property type="entry name" value="Trypsin_dom"/>
</dbReference>
<dbReference type="OrthoDB" id="547031at2759"/>
<dbReference type="InterPro" id="IPR001314">
    <property type="entry name" value="Peptidase_S1A"/>
</dbReference>
<dbReference type="Gene3D" id="2.40.10.10">
    <property type="entry name" value="Trypsin-like serine proteases"/>
    <property type="match status" value="2"/>
</dbReference>
<dbReference type="InterPro" id="IPR043504">
    <property type="entry name" value="Peptidase_S1_PA_chymotrypsin"/>
</dbReference>
<evidence type="ECO:0000256" key="2">
    <source>
        <dbReference type="ARBA" id="ARBA00022837"/>
    </source>
</evidence>
<dbReference type="Proteomes" id="UP000606786">
    <property type="component" value="Unassembled WGS sequence"/>
</dbReference>
<dbReference type="PANTHER" id="PTHR24256">
    <property type="entry name" value="TRYPTASE-RELATED"/>
    <property type="match status" value="1"/>
</dbReference>
<dbReference type="InterPro" id="IPR009003">
    <property type="entry name" value="Peptidase_S1_PA"/>
</dbReference>
<protein>
    <submittedName>
        <fullName evidence="8">(Mediterranean fruit fly) hypothetical protein</fullName>
    </submittedName>
</protein>
<evidence type="ECO:0000313" key="8">
    <source>
        <dbReference type="EMBL" id="CAD7011702.1"/>
    </source>
</evidence>
<gene>
    <name evidence="8" type="ORF">CCAP1982_LOCUS19786</name>
</gene>
<evidence type="ECO:0000256" key="6">
    <source>
        <dbReference type="ARBA" id="ARBA00024195"/>
    </source>
</evidence>
<accession>A0A811VBT0</accession>
<keyword evidence="9" id="KW-1185">Reference proteome</keyword>
<dbReference type="EMBL" id="CAJHJT010000056">
    <property type="protein sequence ID" value="CAD7011702.1"/>
    <property type="molecule type" value="Genomic_DNA"/>
</dbReference>
<dbReference type="GO" id="GO:0004252">
    <property type="term" value="F:serine-type endopeptidase activity"/>
    <property type="evidence" value="ECO:0007669"/>
    <property type="project" value="InterPro"/>
</dbReference>
<keyword evidence="4" id="KW-1015">Disulfide bond</keyword>
<dbReference type="Pfam" id="PF00089">
    <property type="entry name" value="Trypsin"/>
    <property type="match status" value="1"/>
</dbReference>
<evidence type="ECO:0000256" key="1">
    <source>
        <dbReference type="ARBA" id="ARBA00022729"/>
    </source>
</evidence>
<keyword evidence="5" id="KW-0325">Glycoprotein</keyword>
<dbReference type="SUPFAM" id="SSF50494">
    <property type="entry name" value="Trypsin-like serine proteases"/>
    <property type="match status" value="1"/>
</dbReference>
<dbReference type="GO" id="GO:0006508">
    <property type="term" value="P:proteolysis"/>
    <property type="evidence" value="ECO:0007669"/>
    <property type="project" value="InterPro"/>
</dbReference>
<keyword evidence="2" id="KW-0106">Calcium</keyword>
<reference evidence="8" key="1">
    <citation type="submission" date="2020-11" db="EMBL/GenBank/DDBJ databases">
        <authorList>
            <person name="Whitehead M."/>
        </authorList>
    </citation>
    <scope>NUCLEOTIDE SEQUENCE</scope>
    <source>
        <strain evidence="8">EGII</strain>
    </source>
</reference>
<comment type="similarity">
    <text evidence="6">Belongs to the peptidase S1 family. CLIP subfamily.</text>
</comment>
<dbReference type="InterPro" id="IPR051487">
    <property type="entry name" value="Ser/Thr_Proteases_Immune/Dev"/>
</dbReference>
<evidence type="ECO:0000256" key="3">
    <source>
        <dbReference type="ARBA" id="ARBA00023145"/>
    </source>
</evidence>
<proteinExistence type="inferred from homology"/>
<dbReference type="SMART" id="SM00020">
    <property type="entry name" value="Tryp_SPc"/>
    <property type="match status" value="1"/>
</dbReference>
<dbReference type="FunFam" id="2.40.10.10:FF:000028">
    <property type="entry name" value="Serine protease easter"/>
    <property type="match status" value="1"/>
</dbReference>